<dbReference type="PANTHER" id="PTHR43592">
    <property type="entry name" value="CAAX AMINO TERMINAL PROTEASE"/>
    <property type="match status" value="1"/>
</dbReference>
<organism evidence="5 6">
    <name type="scientific">Diacronema lutheri</name>
    <name type="common">Unicellular marine alga</name>
    <name type="synonym">Monochrysis lutheri</name>
    <dbReference type="NCBI Taxonomy" id="2081491"/>
    <lineage>
        <taxon>Eukaryota</taxon>
        <taxon>Haptista</taxon>
        <taxon>Haptophyta</taxon>
        <taxon>Pavlovophyceae</taxon>
        <taxon>Pavlovales</taxon>
        <taxon>Pavlovaceae</taxon>
        <taxon>Diacronema</taxon>
    </lineage>
</organism>
<feature type="compositionally biased region" description="Pro residues" evidence="1">
    <location>
        <begin position="165"/>
        <end position="178"/>
    </location>
</feature>
<dbReference type="OrthoDB" id="361580at2759"/>
<name>A0A8J5XX58_DIALT</name>
<dbReference type="GO" id="GO:0080120">
    <property type="term" value="P:CAAX-box protein maturation"/>
    <property type="evidence" value="ECO:0007669"/>
    <property type="project" value="UniProtKB-ARBA"/>
</dbReference>
<keyword evidence="6" id="KW-1185">Reference proteome</keyword>
<evidence type="ECO:0000256" key="2">
    <source>
        <dbReference type="SAM" id="Phobius"/>
    </source>
</evidence>
<keyword evidence="2" id="KW-0812">Transmembrane</keyword>
<feature type="transmembrane region" description="Helical" evidence="2">
    <location>
        <begin position="135"/>
        <end position="159"/>
    </location>
</feature>
<proteinExistence type="predicted"/>
<feature type="signal peptide" evidence="3">
    <location>
        <begin position="1"/>
        <end position="24"/>
    </location>
</feature>
<dbReference type="Proteomes" id="UP000751190">
    <property type="component" value="Unassembled WGS sequence"/>
</dbReference>
<dbReference type="GO" id="GO:0004175">
    <property type="term" value="F:endopeptidase activity"/>
    <property type="evidence" value="ECO:0007669"/>
    <property type="project" value="UniProtKB-ARBA"/>
</dbReference>
<dbReference type="EMBL" id="JAGTXO010000006">
    <property type="protein sequence ID" value="KAG8467065.1"/>
    <property type="molecule type" value="Genomic_DNA"/>
</dbReference>
<reference evidence="5" key="1">
    <citation type="submission" date="2021-05" db="EMBL/GenBank/DDBJ databases">
        <title>The genome of the haptophyte Pavlova lutheri (Diacronema luteri, Pavlovales) - a model for lipid biosynthesis in eukaryotic algae.</title>
        <authorList>
            <person name="Hulatt C.J."/>
            <person name="Posewitz M.C."/>
        </authorList>
    </citation>
    <scope>NUCLEOTIDE SEQUENCE</scope>
    <source>
        <strain evidence="5">NIVA-4/92</strain>
    </source>
</reference>
<sequence>MARARAAACLVAAALAALVGGGGAHVAAPLRRAPALRADVHVGPRRARARPLADASGGARAASRGGGGRRRALAALGRWALQLERPRHAPSWAPDACVRLRPLLQLCALLAFYAAHLLLCAWLESARYLPRRAASLLVALSLDSLAGSCVLLALGTALLRRMRAPPAPRDAPPPPPPSAAGGARLCDAGGGAPGGGGGRSDDALLWEVPLEVRAKLPGVLCALAVEFAISGRAHAVVAPIGALCAWAGRPLSTLAQSALGLLLSHALWAALAMRTLSYHLRPFWPRDGGRWLRASWQSLWLYWAVGGYAASLAAYCVADEIALWAQAFAATSDGGAQLGAVARLLPARASGHVEHTSLVTRLTCREEGGAYAVALGALAPCLSAPIFEEVLYRAFLLTALSAYLPVRLAVPLQGLVFGVHHLQPHAVLQLTALGSLWGVLYLRSRNLLVCVLVHLLWNSRAFICALGLLSP</sequence>
<comment type="caution">
    <text evidence="5">The sequence shown here is derived from an EMBL/GenBank/DDBJ whole genome shotgun (WGS) entry which is preliminary data.</text>
</comment>
<feature type="domain" description="CAAX prenyl protease 2/Lysostaphin resistance protein A-like" evidence="4">
    <location>
        <begin position="374"/>
        <end position="459"/>
    </location>
</feature>
<dbReference type="PANTHER" id="PTHR43592:SF15">
    <property type="entry name" value="CAAX AMINO TERMINAL PROTEASE FAMILY PROTEIN"/>
    <property type="match status" value="1"/>
</dbReference>
<evidence type="ECO:0000256" key="3">
    <source>
        <dbReference type="SAM" id="SignalP"/>
    </source>
</evidence>
<dbReference type="AlphaFoldDB" id="A0A8J5XX58"/>
<keyword evidence="2" id="KW-1133">Transmembrane helix</keyword>
<feature type="transmembrane region" description="Helical" evidence="2">
    <location>
        <begin position="103"/>
        <end position="123"/>
    </location>
</feature>
<feature type="region of interest" description="Disordered" evidence="1">
    <location>
        <begin position="164"/>
        <end position="185"/>
    </location>
</feature>
<protein>
    <recommendedName>
        <fullName evidence="4">CAAX prenyl protease 2/Lysostaphin resistance protein A-like domain-containing protein</fullName>
    </recommendedName>
</protein>
<dbReference type="OMA" id="WLESARY"/>
<feature type="chain" id="PRO_5035283144" description="CAAX prenyl protease 2/Lysostaphin resistance protein A-like domain-containing protein" evidence="3">
    <location>
        <begin position="25"/>
        <end position="471"/>
    </location>
</feature>
<evidence type="ECO:0000256" key="1">
    <source>
        <dbReference type="SAM" id="MobiDB-lite"/>
    </source>
</evidence>
<evidence type="ECO:0000259" key="4">
    <source>
        <dbReference type="Pfam" id="PF02517"/>
    </source>
</evidence>
<keyword evidence="3" id="KW-0732">Signal</keyword>
<accession>A0A8J5XX58</accession>
<dbReference type="Pfam" id="PF02517">
    <property type="entry name" value="Rce1-like"/>
    <property type="match status" value="1"/>
</dbReference>
<keyword evidence="2" id="KW-0472">Membrane</keyword>
<dbReference type="InterPro" id="IPR003675">
    <property type="entry name" value="Rce1/LyrA-like_dom"/>
</dbReference>
<evidence type="ECO:0000313" key="6">
    <source>
        <dbReference type="Proteomes" id="UP000751190"/>
    </source>
</evidence>
<evidence type="ECO:0000313" key="5">
    <source>
        <dbReference type="EMBL" id="KAG8467065.1"/>
    </source>
</evidence>
<gene>
    <name evidence="5" type="ORF">KFE25_000381</name>
</gene>